<gene>
    <name evidence="2" type="ORF">OFAG_02206</name>
</gene>
<evidence type="ECO:0000256" key="1">
    <source>
        <dbReference type="SAM" id="MobiDB-lite"/>
    </source>
</evidence>
<evidence type="ECO:0000313" key="3">
    <source>
        <dbReference type="Proteomes" id="UP000003973"/>
    </source>
</evidence>
<sequence length="170" mass="18069">MPPPDYRLCPHNPSPRQSENSPRKARKRLHPSSPNRHTGHPSVPGRALSFGPCARTSATSPAKPPYRLFGKPPPSSPEAGTSAPGKQIVRNRTDRARLSVHRKNSGTSAETGGIAPSLTSASQCGQPAHPANRKTGLDRHRTVSPDHQIPPKKPGGTHSRPDAATPARPA</sequence>
<evidence type="ECO:0000313" key="2">
    <source>
        <dbReference type="EMBL" id="EQM95232.1"/>
    </source>
</evidence>
<dbReference type="Proteomes" id="UP000003973">
    <property type="component" value="Unassembled WGS sequence"/>
</dbReference>
<accession>T5LPT5</accession>
<keyword evidence="3" id="KW-1185">Reference proteome</keyword>
<dbReference type="AlphaFoldDB" id="T5LPT5"/>
<protein>
    <submittedName>
        <fullName evidence="2">Uncharacterized protein</fullName>
    </submittedName>
</protein>
<name>T5LPT5_9BURK</name>
<feature type="region of interest" description="Disordered" evidence="1">
    <location>
        <begin position="1"/>
        <end position="170"/>
    </location>
</feature>
<dbReference type="HOGENOM" id="CLU_1569154_0_0_4"/>
<dbReference type="EMBL" id="ACDP02000017">
    <property type="protein sequence ID" value="EQM95232.1"/>
    <property type="molecule type" value="Genomic_DNA"/>
</dbReference>
<proteinExistence type="predicted"/>
<comment type="caution">
    <text evidence="2">The sequence shown here is derived from an EMBL/GenBank/DDBJ whole genome shotgun (WGS) entry which is preliminary data.</text>
</comment>
<feature type="compositionally biased region" description="Basic and acidic residues" evidence="1">
    <location>
        <begin position="135"/>
        <end position="144"/>
    </location>
</feature>
<organism evidence="2 3">
    <name type="scientific">Oxalobacter paraformigenes</name>
    <dbReference type="NCBI Taxonomy" id="556268"/>
    <lineage>
        <taxon>Bacteria</taxon>
        <taxon>Pseudomonadati</taxon>
        <taxon>Pseudomonadota</taxon>
        <taxon>Betaproteobacteria</taxon>
        <taxon>Burkholderiales</taxon>
        <taxon>Oxalobacteraceae</taxon>
        <taxon>Oxalobacter</taxon>
    </lineage>
</organism>
<reference evidence="2" key="1">
    <citation type="submission" date="2011-10" db="EMBL/GenBank/DDBJ databases">
        <title>The Genome Sequence of Oxalobacter formigenes HOxBLS.</title>
        <authorList>
            <consortium name="The Broad Institute Genome Sequencing Platform"/>
            <person name="Earl A."/>
            <person name="Ward D."/>
            <person name="Feldgarden M."/>
            <person name="Gevers D."/>
            <person name="Allison M.J."/>
            <person name="Humphrey S."/>
            <person name="Young S.K."/>
            <person name="Zeng Q."/>
            <person name="Gargeya S."/>
            <person name="Fitzgerald M."/>
            <person name="Haas B."/>
            <person name="Abouelleil A."/>
            <person name="Alvarado L."/>
            <person name="Arachchi H.M."/>
            <person name="Berlin A."/>
            <person name="Brown A."/>
            <person name="Chapman S.B."/>
            <person name="Chen Z."/>
            <person name="Dunbar C."/>
            <person name="Freedman E."/>
            <person name="Gearin G."/>
            <person name="Goldberg J."/>
            <person name="Griggs A."/>
            <person name="Gujja S."/>
            <person name="Heiman D."/>
            <person name="Howarth C."/>
            <person name="Larson L."/>
            <person name="Lui A."/>
            <person name="MacDonald P.J.P."/>
            <person name="Montmayeur A."/>
            <person name="Murphy C."/>
            <person name="Neiman D."/>
            <person name="Pearson M."/>
            <person name="Priest M."/>
            <person name="Roberts A."/>
            <person name="Saif S."/>
            <person name="Shea T."/>
            <person name="Shenoy N."/>
            <person name="Sisk P."/>
            <person name="Stolte C."/>
            <person name="Sykes S."/>
            <person name="Wortman J."/>
            <person name="Nusbaum C."/>
            <person name="Birren B."/>
        </authorList>
    </citation>
    <scope>NUCLEOTIDE SEQUENCE [LARGE SCALE GENOMIC DNA]</scope>
    <source>
        <strain evidence="2">HOxBLS</strain>
    </source>
</reference>